<reference evidence="1 2" key="1">
    <citation type="submission" date="2013-11" db="EMBL/GenBank/DDBJ databases">
        <title>Single cell genomics of uncultured Tannerella BU063 (oral taxon 286).</title>
        <authorList>
            <person name="Beall C.J."/>
            <person name="Campbell A.G."/>
            <person name="Griffen A.L."/>
            <person name="Podar M."/>
            <person name="Leys E.J."/>
        </authorList>
    </citation>
    <scope>NUCLEOTIDE SEQUENCE [LARGE SCALE GENOMIC DNA]</scope>
    <source>
        <strain evidence="1">Cell 2</strain>
    </source>
</reference>
<evidence type="ECO:0000313" key="2">
    <source>
        <dbReference type="Proteomes" id="UP000018837"/>
    </source>
</evidence>
<evidence type="ECO:0000313" key="1">
    <source>
        <dbReference type="EMBL" id="ETK01880.1"/>
    </source>
</evidence>
<proteinExistence type="predicted"/>
<comment type="caution">
    <text evidence="1">The sequence shown here is derived from an EMBL/GenBank/DDBJ whole genome shotgun (WGS) entry which is preliminary data.</text>
</comment>
<protein>
    <recommendedName>
        <fullName evidence="3">DUF937 domain-containing protein</fullName>
    </recommendedName>
</protein>
<dbReference type="InterPro" id="IPR009282">
    <property type="entry name" value="DUF937"/>
</dbReference>
<dbReference type="AlphaFoldDB" id="W2C3Y7"/>
<accession>W2C3Y7</accession>
<organism evidence="1 2">
    <name type="scientific">Tannerella sp. oral taxon BU063 isolate Cell 2</name>
    <dbReference type="NCBI Taxonomy" id="1411148"/>
    <lineage>
        <taxon>Bacteria</taxon>
        <taxon>Pseudomonadati</taxon>
        <taxon>Bacteroidota</taxon>
        <taxon>Bacteroidia</taxon>
        <taxon>Bacteroidales</taxon>
        <taxon>Tannerellaceae</taxon>
        <taxon>Tannerella</taxon>
    </lineage>
</organism>
<gene>
    <name evidence="1" type="ORF">N425_07315</name>
</gene>
<dbReference type="EMBL" id="AYUF01000429">
    <property type="protein sequence ID" value="ETK01880.1"/>
    <property type="molecule type" value="Genomic_DNA"/>
</dbReference>
<dbReference type="Pfam" id="PF06078">
    <property type="entry name" value="DUF937"/>
    <property type="match status" value="1"/>
</dbReference>
<evidence type="ECO:0008006" key="3">
    <source>
        <dbReference type="Google" id="ProtNLM"/>
    </source>
</evidence>
<dbReference type="PATRIC" id="fig|1411148.3.peg.1116"/>
<dbReference type="Proteomes" id="UP000018837">
    <property type="component" value="Unassembled WGS sequence"/>
</dbReference>
<sequence>MNLNDLFSGSATQSIIKTIVEKTGLNESQASGALQAALPMILDVVSKHAGSGEGLSGLVSGVVSNLGGKGQGVVDKITGMIDKNKDGNIMDDLAGMLGGKKK</sequence>
<name>W2C3Y7_9BACT</name>